<dbReference type="EMBL" id="CP011853">
    <property type="protein sequence ID" value="ALG86490.1"/>
    <property type="molecule type" value="Genomic_DNA"/>
</dbReference>
<feature type="domain" description="Acyl-CoA thioesterase-like N-terminal HotDog" evidence="1">
    <location>
        <begin position="26"/>
        <end position="108"/>
    </location>
</feature>
<dbReference type="PATRIC" id="fig|1136941.3.peg.140"/>
<dbReference type="Pfam" id="PF13622">
    <property type="entry name" value="4HBT_3"/>
    <property type="match status" value="1"/>
</dbReference>
<dbReference type="InterPro" id="IPR029069">
    <property type="entry name" value="HotDog_dom_sf"/>
</dbReference>
<dbReference type="InterPro" id="IPR042171">
    <property type="entry name" value="Acyl-CoA_hotdog"/>
</dbReference>
<dbReference type="Pfam" id="PF20789">
    <property type="entry name" value="4HBT_3C"/>
    <property type="match status" value="1"/>
</dbReference>
<dbReference type="SUPFAM" id="SSF54637">
    <property type="entry name" value="Thioesterase/thiol ester dehydrase-isomerase"/>
    <property type="match status" value="2"/>
</dbReference>
<organism evidence="3 4">
    <name type="scientific">Gordonia phthalatica</name>
    <dbReference type="NCBI Taxonomy" id="1136941"/>
    <lineage>
        <taxon>Bacteria</taxon>
        <taxon>Bacillati</taxon>
        <taxon>Actinomycetota</taxon>
        <taxon>Actinomycetes</taxon>
        <taxon>Mycobacteriales</taxon>
        <taxon>Gordoniaceae</taxon>
        <taxon>Gordonia</taxon>
    </lineage>
</organism>
<evidence type="ECO:0000313" key="3">
    <source>
        <dbReference type="EMBL" id="ALG86490.1"/>
    </source>
</evidence>
<keyword evidence="4" id="KW-1185">Reference proteome</keyword>
<protein>
    <submittedName>
        <fullName evidence="3">Acyl-CoA thioesterase</fullName>
    </submittedName>
</protein>
<accession>A0A0N9NFL0</accession>
<dbReference type="InterPro" id="IPR049450">
    <property type="entry name" value="ACOT8-like_C"/>
</dbReference>
<sequence>MVLAPVADAADRDGRAGHVVRATTHPAYANMVGPFGGITAATVVNGIQQHPDVLGEPLSLTINYVAPIAYGEWDLELDPVRTNRTNQHWVFTISQEGDAVATGTAVFAVVRDTWADIEATPPQAPPADEVEPSDFVDFIEWAKQYDKRFVVGGLSEDGSDDSTSTLWLRDEPARPIDFPALASMTDCFFPRIFLRHGAYMPAGTISLTVYFHATSGELAAHGTDHVLATARGVRFGHGHFDQYGQIWSGDTLLATTHQLVYYKDPA</sequence>
<dbReference type="AlphaFoldDB" id="A0A0N9NFL0"/>
<reference evidence="3 4" key="2">
    <citation type="journal article" date="2017" name="Int. J. Syst. Evol. Microbiol.">
        <title>Gordonia phthalatica sp. nov., a di-n-butyl phthalate-degrading bacterium isolated from activated sludge.</title>
        <authorList>
            <person name="Jin D."/>
            <person name="Kong X."/>
            <person name="Jia M."/>
            <person name="Yu X."/>
            <person name="Wang X."/>
            <person name="Zhuang X."/>
            <person name="Deng Y."/>
            <person name="Bai Z."/>
        </authorList>
    </citation>
    <scope>NUCLEOTIDE SEQUENCE [LARGE SCALE GENOMIC DNA]</scope>
    <source>
        <strain evidence="3 4">QH-11</strain>
    </source>
</reference>
<proteinExistence type="predicted"/>
<name>A0A0N9NFL0_9ACTN</name>
<feature type="domain" description="Acyl-CoA thioesterase-like C-terminal" evidence="2">
    <location>
        <begin position="125"/>
        <end position="261"/>
    </location>
</feature>
<evidence type="ECO:0000259" key="2">
    <source>
        <dbReference type="Pfam" id="PF20789"/>
    </source>
</evidence>
<dbReference type="Gene3D" id="2.40.160.210">
    <property type="entry name" value="Acyl-CoA thioesterase, double hotdog domain"/>
    <property type="match status" value="1"/>
</dbReference>
<dbReference type="STRING" id="1136941.ACH46_00690"/>
<dbReference type="Proteomes" id="UP000063789">
    <property type="component" value="Chromosome"/>
</dbReference>
<evidence type="ECO:0000313" key="4">
    <source>
        <dbReference type="Proteomes" id="UP000063789"/>
    </source>
</evidence>
<gene>
    <name evidence="3" type="ORF">ACH46_00690</name>
</gene>
<reference evidence="4" key="1">
    <citation type="submission" date="2015-06" db="EMBL/GenBank/DDBJ databases">
        <title>Complete genome sequence and metabolic analysis of phthalate degradation pathway in Gordonia sp. QH-11.</title>
        <authorList>
            <person name="Jin D."/>
            <person name="Kong X."/>
            <person name="Bai Z."/>
        </authorList>
    </citation>
    <scope>NUCLEOTIDE SEQUENCE [LARGE SCALE GENOMIC DNA]</scope>
    <source>
        <strain evidence="4">QH-11</strain>
    </source>
</reference>
<evidence type="ECO:0000259" key="1">
    <source>
        <dbReference type="Pfam" id="PF13622"/>
    </source>
</evidence>
<dbReference type="InterPro" id="IPR049449">
    <property type="entry name" value="TesB_ACOT8-like_N"/>
</dbReference>
<dbReference type="KEGG" id="goq:ACH46_00690"/>